<evidence type="ECO:0000313" key="1">
    <source>
        <dbReference type="EMBL" id="QDH89087.1"/>
    </source>
</evidence>
<name>A0A514D673_9VIRU</name>
<reference evidence="1" key="1">
    <citation type="submission" date="2019-05" db="EMBL/GenBank/DDBJ databases">
        <title>Metatranscriptomic reconstruction reveals RNA viruses with the potential to shape carbon cycling in soil.</title>
        <authorList>
            <person name="Starr E.P."/>
            <person name="Nuccio E."/>
            <person name="Pett-Ridge J."/>
            <person name="Banfield J.F."/>
            <person name="Firestone M.K."/>
        </authorList>
    </citation>
    <scope>NUCLEOTIDE SEQUENCE</scope>
    <source>
        <strain evidence="1">H4_Bulk_Litter_22_scaffold_251</strain>
    </source>
</reference>
<sequence>MTYSDKQLSSRERALNAITDWLILNDIEAPAEFAEMLLDRLLLFVREGTVLAIFRDGEL</sequence>
<organism evidence="1">
    <name type="scientific">Leviviridae sp</name>
    <dbReference type="NCBI Taxonomy" id="2027243"/>
    <lineage>
        <taxon>Viruses</taxon>
        <taxon>Riboviria</taxon>
        <taxon>Orthornavirae</taxon>
        <taxon>Lenarviricota</taxon>
        <taxon>Leviviricetes</taxon>
        <taxon>Norzivirales</taxon>
        <taxon>Fiersviridae</taxon>
    </lineage>
</organism>
<dbReference type="EMBL" id="MN034590">
    <property type="protein sequence ID" value="QDH89087.1"/>
    <property type="molecule type" value="Genomic_RNA"/>
</dbReference>
<protein>
    <submittedName>
        <fullName evidence="1">Uncharacterized protein</fullName>
    </submittedName>
</protein>
<accession>A0A514D673</accession>
<gene>
    <name evidence="1" type="ORF">H4BulkLitter22251_000002</name>
</gene>
<proteinExistence type="predicted"/>